<evidence type="ECO:0000313" key="9">
    <source>
        <dbReference type="EMBL" id="TLF45084.1"/>
    </source>
</evidence>
<evidence type="ECO:0000256" key="7">
    <source>
        <dbReference type="ARBA" id="ARBA00023237"/>
    </source>
</evidence>
<dbReference type="SUPFAM" id="SSF56935">
    <property type="entry name" value="Porins"/>
    <property type="match status" value="1"/>
</dbReference>
<keyword evidence="9" id="KW-0675">Receptor</keyword>
<gene>
    <name evidence="9" type="ORF">FEI13_18480</name>
</gene>
<feature type="domain" description="TonB-dependent receptor-like beta-barrel" evidence="8">
    <location>
        <begin position="60"/>
        <end position="170"/>
    </location>
</feature>
<name>A0A5R8M6B0_9GAMM</name>
<keyword evidence="7" id="KW-0998">Cell outer membrane</keyword>
<sequence>MDSPKSDNDTLRARLDHAFSDTLRMENRLQLTTIDHVMDNYTQRRAAPERHRHPLCQPHQLDVGIERRLAHAGIELTAFADRVDDYIFRAETASGVSTYRNIDATLYGVELSGDLRWARHWETRGQLSWVRGDNLDDGGALADIAPLRGRLSQFHVREAWEAGLTARFSDARGRPGRVGREGSALERFAVGS</sequence>
<keyword evidence="5" id="KW-0798">TonB box</keyword>
<keyword evidence="10" id="KW-1185">Reference proteome</keyword>
<comment type="caution">
    <text evidence="9">The sequence shown here is derived from an EMBL/GenBank/DDBJ whole genome shotgun (WGS) entry which is preliminary data.</text>
</comment>
<dbReference type="Pfam" id="PF00593">
    <property type="entry name" value="TonB_dep_Rec_b-barrel"/>
    <property type="match status" value="1"/>
</dbReference>
<keyword evidence="2" id="KW-0813">Transport</keyword>
<keyword evidence="6" id="KW-0472">Membrane</keyword>
<keyword evidence="3" id="KW-1134">Transmembrane beta strand</keyword>
<evidence type="ECO:0000256" key="2">
    <source>
        <dbReference type="ARBA" id="ARBA00022448"/>
    </source>
</evidence>
<evidence type="ECO:0000256" key="5">
    <source>
        <dbReference type="ARBA" id="ARBA00023077"/>
    </source>
</evidence>
<evidence type="ECO:0000313" key="10">
    <source>
        <dbReference type="Proteomes" id="UP000306973"/>
    </source>
</evidence>
<dbReference type="InterPro" id="IPR036942">
    <property type="entry name" value="Beta-barrel_TonB_sf"/>
</dbReference>
<dbReference type="GO" id="GO:0009279">
    <property type="term" value="C:cell outer membrane"/>
    <property type="evidence" value="ECO:0007669"/>
    <property type="project" value="UniProtKB-SubCell"/>
</dbReference>
<accession>A0A5R8M6B0</accession>
<proteinExistence type="predicted"/>
<keyword evidence="4" id="KW-0812">Transmembrane</keyword>
<dbReference type="InterPro" id="IPR039426">
    <property type="entry name" value="TonB-dep_rcpt-like"/>
</dbReference>
<evidence type="ECO:0000256" key="4">
    <source>
        <dbReference type="ARBA" id="ARBA00022692"/>
    </source>
</evidence>
<evidence type="ECO:0000256" key="3">
    <source>
        <dbReference type="ARBA" id="ARBA00022452"/>
    </source>
</evidence>
<comment type="subcellular location">
    <subcellularLocation>
        <location evidence="1">Cell outer membrane</location>
        <topology evidence="1">Multi-pass membrane protein</topology>
    </subcellularLocation>
</comment>
<reference evidence="9 10" key="1">
    <citation type="journal article" date="2007" name="Int. J. Syst. Evol. Microbiol.">
        <title>Halomonas saccharevitans sp. nov., Halomonas arcis sp. nov. and Halomonas subterranea sp. nov., halophilic bacteria isolated from hypersaline environments of China.</title>
        <authorList>
            <person name="Xu X.W."/>
            <person name="Wu Y.H."/>
            <person name="Zhou Z."/>
            <person name="Wang C.S."/>
            <person name="Zhou Y.G."/>
            <person name="Zhang H.B."/>
            <person name="Wang Y."/>
            <person name="Wu M."/>
        </authorList>
    </citation>
    <scope>NUCLEOTIDE SEQUENCE [LARGE SCALE GENOMIC DNA]</scope>
    <source>
        <strain evidence="9 10">TBZ3</strain>
    </source>
</reference>
<dbReference type="PANTHER" id="PTHR30069:SF49">
    <property type="entry name" value="OUTER MEMBRANE PROTEIN C"/>
    <property type="match status" value="1"/>
</dbReference>
<dbReference type="PANTHER" id="PTHR30069">
    <property type="entry name" value="TONB-DEPENDENT OUTER MEMBRANE RECEPTOR"/>
    <property type="match status" value="1"/>
</dbReference>
<dbReference type="Proteomes" id="UP000306973">
    <property type="component" value="Unassembled WGS sequence"/>
</dbReference>
<dbReference type="OrthoDB" id="5332150at2"/>
<dbReference type="AlphaFoldDB" id="A0A5R8M6B0"/>
<dbReference type="GO" id="GO:0044718">
    <property type="term" value="P:siderophore transmembrane transport"/>
    <property type="evidence" value="ECO:0007669"/>
    <property type="project" value="TreeGrafter"/>
</dbReference>
<evidence type="ECO:0000256" key="6">
    <source>
        <dbReference type="ARBA" id="ARBA00023136"/>
    </source>
</evidence>
<protein>
    <submittedName>
        <fullName evidence="9">TonB-dependent receptor</fullName>
    </submittedName>
</protein>
<dbReference type="EMBL" id="VBUI01000051">
    <property type="protein sequence ID" value="TLF45084.1"/>
    <property type="molecule type" value="Genomic_DNA"/>
</dbReference>
<dbReference type="RefSeq" id="WP_138182965.1">
    <property type="nucleotide sequence ID" value="NZ_VBUI01000051.1"/>
</dbReference>
<dbReference type="GO" id="GO:0015344">
    <property type="term" value="F:siderophore uptake transmembrane transporter activity"/>
    <property type="evidence" value="ECO:0007669"/>
    <property type="project" value="TreeGrafter"/>
</dbReference>
<organism evidence="9 10">
    <name type="scientific">Halomonas urmiana</name>
    <dbReference type="NCBI Taxonomy" id="490901"/>
    <lineage>
        <taxon>Bacteria</taxon>
        <taxon>Pseudomonadati</taxon>
        <taxon>Pseudomonadota</taxon>
        <taxon>Gammaproteobacteria</taxon>
        <taxon>Oceanospirillales</taxon>
        <taxon>Halomonadaceae</taxon>
        <taxon>Halomonas</taxon>
    </lineage>
</organism>
<evidence type="ECO:0000259" key="8">
    <source>
        <dbReference type="Pfam" id="PF00593"/>
    </source>
</evidence>
<dbReference type="Gene3D" id="2.40.170.20">
    <property type="entry name" value="TonB-dependent receptor, beta-barrel domain"/>
    <property type="match status" value="1"/>
</dbReference>
<evidence type="ECO:0000256" key="1">
    <source>
        <dbReference type="ARBA" id="ARBA00004571"/>
    </source>
</evidence>
<dbReference type="InterPro" id="IPR000531">
    <property type="entry name" value="Beta-barrel_TonB"/>
</dbReference>